<dbReference type="EC" id="1.3.99.33" evidence="3"/>
<dbReference type="PANTHER" id="PTHR43400">
    <property type="entry name" value="FUMARATE REDUCTASE"/>
    <property type="match status" value="1"/>
</dbReference>
<comment type="cofactor">
    <cofactor evidence="1">
        <name>FMN</name>
        <dbReference type="ChEBI" id="CHEBI:58210"/>
    </cofactor>
</comment>
<dbReference type="SMART" id="SM00900">
    <property type="entry name" value="FMN_bind"/>
    <property type="match status" value="1"/>
</dbReference>
<dbReference type="STRING" id="449659.IV66_GL001020"/>
<dbReference type="InterPro" id="IPR050315">
    <property type="entry name" value="FAD-oxidoreductase_2"/>
</dbReference>
<comment type="cofactor">
    <cofactor evidence="2">
        <name>FAD</name>
        <dbReference type="ChEBI" id="CHEBI:57692"/>
    </cofactor>
</comment>
<dbReference type="Proteomes" id="UP000051886">
    <property type="component" value="Unassembled WGS sequence"/>
</dbReference>
<name>A0A0R2L197_9LACO</name>
<dbReference type="RefSeq" id="WP_017868461.1">
    <property type="nucleotide sequence ID" value="NZ_BJYB01000008.1"/>
</dbReference>
<feature type="domain" description="FMN-binding" evidence="9">
    <location>
        <begin position="530"/>
        <end position="605"/>
    </location>
</feature>
<evidence type="ECO:0000256" key="1">
    <source>
        <dbReference type="ARBA" id="ARBA00001917"/>
    </source>
</evidence>
<dbReference type="GO" id="GO:0008202">
    <property type="term" value="P:steroid metabolic process"/>
    <property type="evidence" value="ECO:0007669"/>
    <property type="project" value="UniProtKB-ARBA"/>
</dbReference>
<evidence type="ECO:0000313" key="11">
    <source>
        <dbReference type="Proteomes" id="UP000051886"/>
    </source>
</evidence>
<dbReference type="Gene3D" id="3.50.50.60">
    <property type="entry name" value="FAD/NAD(P)-binding domain"/>
    <property type="match status" value="1"/>
</dbReference>
<keyword evidence="11" id="KW-1185">Reference proteome</keyword>
<dbReference type="Gene3D" id="3.90.1010.20">
    <property type="match status" value="1"/>
</dbReference>
<evidence type="ECO:0000256" key="7">
    <source>
        <dbReference type="ARBA" id="ARBA00023002"/>
    </source>
</evidence>
<keyword evidence="6" id="KW-0274">FAD</keyword>
<evidence type="ECO:0000256" key="2">
    <source>
        <dbReference type="ARBA" id="ARBA00001974"/>
    </source>
</evidence>
<dbReference type="GO" id="GO:0016020">
    <property type="term" value="C:membrane"/>
    <property type="evidence" value="ECO:0007669"/>
    <property type="project" value="InterPro"/>
</dbReference>
<evidence type="ECO:0000259" key="9">
    <source>
        <dbReference type="SMART" id="SM00900"/>
    </source>
</evidence>
<dbReference type="GO" id="GO:0033765">
    <property type="term" value="F:steroid dehydrogenase activity, acting on the CH-CH group of donors"/>
    <property type="evidence" value="ECO:0007669"/>
    <property type="project" value="UniProtKB-ARBA"/>
</dbReference>
<reference evidence="10 11" key="1">
    <citation type="journal article" date="2015" name="Genome Announc.">
        <title>Expanding the biotechnology potential of lactobacilli through comparative genomics of 213 strains and associated genera.</title>
        <authorList>
            <person name="Sun Z."/>
            <person name="Harris H.M."/>
            <person name="McCann A."/>
            <person name="Guo C."/>
            <person name="Argimon S."/>
            <person name="Zhang W."/>
            <person name="Yang X."/>
            <person name="Jeffery I.B."/>
            <person name="Cooney J.C."/>
            <person name="Kagawa T.F."/>
            <person name="Liu W."/>
            <person name="Song Y."/>
            <person name="Salvetti E."/>
            <person name="Wrobel A."/>
            <person name="Rasinkangas P."/>
            <person name="Parkhill J."/>
            <person name="Rea M.C."/>
            <person name="O'Sullivan O."/>
            <person name="Ritari J."/>
            <person name="Douillard F.P."/>
            <person name="Paul Ross R."/>
            <person name="Yang R."/>
            <person name="Briner A.E."/>
            <person name="Felis G.E."/>
            <person name="de Vos W.M."/>
            <person name="Barrangou R."/>
            <person name="Klaenhammer T.R."/>
            <person name="Caufield P.W."/>
            <person name="Cui Y."/>
            <person name="Zhang H."/>
            <person name="O'Toole P.W."/>
        </authorList>
    </citation>
    <scope>NUCLEOTIDE SEQUENCE [LARGE SCALE GENOMIC DNA]</scope>
    <source>
        <strain evidence="10 11">NBRC 103219</strain>
    </source>
</reference>
<evidence type="ECO:0000256" key="8">
    <source>
        <dbReference type="ARBA" id="ARBA00049922"/>
    </source>
</evidence>
<sequence length="606" mass="66712">MAITNEVRFDATYDVVVLGFGGAGATAARFAADDGAKVLLVDSAPEGHEGGNTRYSAQLIGTGSDFDQTKKYYQNLTAPMNLDEKIIDTFVEGMVNIPKYVKNYLGVKPFSWREHFPEKGGFARNAYEEFPEYGGVGSYDFTTVHPGMFDAALWQNLKQQISHRSQQIDVLYSTPAIELIQDPTSKTIMGVVIERDHVLRNIQARNGVVLATGGFENNQTMVEDNLGASNLTPLGTLYNQGAGVRMAQEVGADLWHMNNFESLGLLHGMAFSVPKNHRGRLMIGEQNNAVAHGSIFVVGDDGTRYFNEAEENRHGHIKNHGQWKVPLNQDHPYLIFDSVKKKELDADEIIGQYAPYRENIVVADSIEELGQRIELDSDNLQITLARFNQAALDQNDPEFHRPAETLKVFETGPIYAVRMKQTMLNTQGGPRRNSRAEVLDTKGEPIPHLYSAGELGGICANQYQGGGNLAECLIFGKIAGQNAAVSKEDMPEQVVTNSENSTFMITSDDRLNDQHYETGPNQYIGRSQEGIGGDIVVRLTADHDKNLKNIEILQQSESSDVGVNALKELPQKMVEQNKVNVDAVAGASTSSYALQAAVKDALNQIK</sequence>
<dbReference type="InterPro" id="IPR027477">
    <property type="entry name" value="Succ_DH/fumarate_Rdtase_cat_sf"/>
</dbReference>
<dbReference type="EMBL" id="JQCN01000070">
    <property type="protein sequence ID" value="KRN95576.1"/>
    <property type="molecule type" value="Genomic_DNA"/>
</dbReference>
<evidence type="ECO:0000256" key="6">
    <source>
        <dbReference type="ARBA" id="ARBA00022827"/>
    </source>
</evidence>
<evidence type="ECO:0000256" key="5">
    <source>
        <dbReference type="ARBA" id="ARBA00022630"/>
    </source>
</evidence>
<evidence type="ECO:0000313" key="10">
    <source>
        <dbReference type="EMBL" id="KRN95576.1"/>
    </source>
</evidence>
<dbReference type="AlphaFoldDB" id="A0A0R2L197"/>
<dbReference type="Pfam" id="PF00890">
    <property type="entry name" value="FAD_binding_2"/>
    <property type="match status" value="1"/>
</dbReference>
<organism evidence="10 11">
    <name type="scientific">Ligilactobacillus pobuzihii</name>
    <dbReference type="NCBI Taxonomy" id="449659"/>
    <lineage>
        <taxon>Bacteria</taxon>
        <taxon>Bacillati</taxon>
        <taxon>Bacillota</taxon>
        <taxon>Bacilli</taxon>
        <taxon>Lactobacillales</taxon>
        <taxon>Lactobacillaceae</taxon>
        <taxon>Ligilactobacillus</taxon>
    </lineage>
</organism>
<dbReference type="Gene3D" id="3.90.700.10">
    <property type="entry name" value="Succinate dehydrogenase/fumarate reductase flavoprotein, catalytic domain"/>
    <property type="match status" value="1"/>
</dbReference>
<dbReference type="Pfam" id="PF04205">
    <property type="entry name" value="FMN_bind"/>
    <property type="match status" value="1"/>
</dbReference>
<dbReference type="SUPFAM" id="SSF56425">
    <property type="entry name" value="Succinate dehydrogenase/fumarate reductase flavoprotein, catalytic domain"/>
    <property type="match status" value="1"/>
</dbReference>
<dbReference type="SUPFAM" id="SSF51905">
    <property type="entry name" value="FAD/NAD(P)-binding domain"/>
    <property type="match status" value="1"/>
</dbReference>
<gene>
    <name evidence="10" type="ORF">IV66_GL001020</name>
</gene>
<evidence type="ECO:0000256" key="3">
    <source>
        <dbReference type="ARBA" id="ARBA00013137"/>
    </source>
</evidence>
<dbReference type="OrthoDB" id="9806724at2"/>
<comment type="caution">
    <text evidence="10">The sequence shown here is derived from an EMBL/GenBank/DDBJ whole genome shotgun (WGS) entry which is preliminary data.</text>
</comment>
<dbReference type="InterPro" id="IPR003953">
    <property type="entry name" value="FAD-dep_OxRdtase_2_FAD-bd"/>
</dbReference>
<keyword evidence="7" id="KW-0560">Oxidoreductase</keyword>
<dbReference type="InterPro" id="IPR007329">
    <property type="entry name" value="FMN-bd"/>
</dbReference>
<dbReference type="InterPro" id="IPR036188">
    <property type="entry name" value="FAD/NAD-bd_sf"/>
</dbReference>
<dbReference type="GO" id="GO:0010181">
    <property type="term" value="F:FMN binding"/>
    <property type="evidence" value="ECO:0007669"/>
    <property type="project" value="InterPro"/>
</dbReference>
<dbReference type="PATRIC" id="fig|449659.4.peg.1027"/>
<comment type="catalytic activity">
    <reaction evidence="8">
        <text>dihydrourocanate + A = urocanate + AH2</text>
        <dbReference type="Rhea" id="RHEA:36059"/>
        <dbReference type="ChEBI" id="CHEBI:13193"/>
        <dbReference type="ChEBI" id="CHEBI:17499"/>
        <dbReference type="ChEBI" id="CHEBI:27247"/>
        <dbReference type="ChEBI" id="CHEBI:72991"/>
        <dbReference type="EC" id="1.3.99.33"/>
    </reaction>
</comment>
<protein>
    <recommendedName>
        <fullName evidence="4">Urocanate reductase</fullName>
        <ecNumber evidence="3">1.3.99.33</ecNumber>
    </recommendedName>
</protein>
<dbReference type="PANTHER" id="PTHR43400:SF10">
    <property type="entry name" value="3-OXOSTEROID 1-DEHYDROGENASE"/>
    <property type="match status" value="1"/>
</dbReference>
<proteinExistence type="predicted"/>
<keyword evidence="5" id="KW-0285">Flavoprotein</keyword>
<accession>A0A0R2L197</accession>
<evidence type="ECO:0000256" key="4">
    <source>
        <dbReference type="ARBA" id="ARBA00015872"/>
    </source>
</evidence>